<evidence type="ECO:0000313" key="4">
    <source>
        <dbReference type="Proteomes" id="UP001172911"/>
    </source>
</evidence>
<sequence>MSVLGKRIKHLREEKGLNQIELAKLLNISNTTLSQYENGQRVPSDEIKIKLAEVFDTTTDFLLGRTDNPIGTTESIPSWATYKDKRDFRKMLEEDPEVMFDGVPLDEEDREKIKRVMEALFWDAKKRNKRKPIDD</sequence>
<evidence type="ECO:0000256" key="1">
    <source>
        <dbReference type="ARBA" id="ARBA00023125"/>
    </source>
</evidence>
<gene>
    <name evidence="3" type="ORF">P6N53_11780</name>
</gene>
<proteinExistence type="predicted"/>
<dbReference type="GO" id="GO:0003677">
    <property type="term" value="F:DNA binding"/>
    <property type="evidence" value="ECO:0007669"/>
    <property type="project" value="UniProtKB-KW"/>
</dbReference>
<dbReference type="Gene3D" id="1.10.260.40">
    <property type="entry name" value="lambda repressor-like DNA-binding domains"/>
    <property type="match status" value="1"/>
</dbReference>
<comment type="caution">
    <text evidence="3">The sequence shown here is derived from an EMBL/GenBank/DDBJ whole genome shotgun (WGS) entry which is preliminary data.</text>
</comment>
<dbReference type="AlphaFoldDB" id="A0AAW7ZEX1"/>
<evidence type="ECO:0000259" key="2">
    <source>
        <dbReference type="PROSITE" id="PS50943"/>
    </source>
</evidence>
<dbReference type="CDD" id="cd00093">
    <property type="entry name" value="HTH_XRE"/>
    <property type="match status" value="1"/>
</dbReference>
<dbReference type="PANTHER" id="PTHR46558:SF11">
    <property type="entry name" value="HTH-TYPE TRANSCRIPTIONAL REGULATOR XRE"/>
    <property type="match status" value="1"/>
</dbReference>
<protein>
    <submittedName>
        <fullName evidence="3">Helix-turn-helix domain-containing protein</fullName>
    </submittedName>
</protein>
<keyword evidence="4" id="KW-1185">Reference proteome</keyword>
<dbReference type="Proteomes" id="UP001172911">
    <property type="component" value="Unassembled WGS sequence"/>
</dbReference>
<dbReference type="RefSeq" id="WP_304543344.1">
    <property type="nucleotide sequence ID" value="NZ_JARPTC010000017.1"/>
</dbReference>
<organism evidence="3 4">
    <name type="scientific">Desulforamulus aquiferis</name>
    <dbReference type="NCBI Taxonomy" id="1397668"/>
    <lineage>
        <taxon>Bacteria</taxon>
        <taxon>Bacillati</taxon>
        <taxon>Bacillota</taxon>
        <taxon>Clostridia</taxon>
        <taxon>Eubacteriales</taxon>
        <taxon>Peptococcaceae</taxon>
        <taxon>Desulforamulus</taxon>
    </lineage>
</organism>
<evidence type="ECO:0000313" key="3">
    <source>
        <dbReference type="EMBL" id="MDO7787901.1"/>
    </source>
</evidence>
<dbReference type="PANTHER" id="PTHR46558">
    <property type="entry name" value="TRACRIPTIONAL REGULATORY PROTEIN-RELATED-RELATED"/>
    <property type="match status" value="1"/>
</dbReference>
<dbReference type="SUPFAM" id="SSF47413">
    <property type="entry name" value="lambda repressor-like DNA-binding domains"/>
    <property type="match status" value="1"/>
</dbReference>
<reference evidence="3" key="2">
    <citation type="submission" date="2023-03" db="EMBL/GenBank/DDBJ databases">
        <authorList>
            <person name="Zhang Z."/>
        </authorList>
    </citation>
    <scope>NUCLEOTIDE SEQUENCE</scope>
    <source>
        <strain evidence="3">DSA</strain>
    </source>
</reference>
<keyword evidence="1" id="KW-0238">DNA-binding</keyword>
<dbReference type="InterPro" id="IPR010982">
    <property type="entry name" value="Lambda_DNA-bd_dom_sf"/>
</dbReference>
<dbReference type="InterPro" id="IPR001387">
    <property type="entry name" value="Cro/C1-type_HTH"/>
</dbReference>
<feature type="domain" description="HTH cro/C1-type" evidence="2">
    <location>
        <begin position="8"/>
        <end position="62"/>
    </location>
</feature>
<dbReference type="SMART" id="SM00530">
    <property type="entry name" value="HTH_XRE"/>
    <property type="match status" value="1"/>
</dbReference>
<dbReference type="EMBL" id="JARPTC010000017">
    <property type="protein sequence ID" value="MDO7787901.1"/>
    <property type="molecule type" value="Genomic_DNA"/>
</dbReference>
<accession>A0AAW7ZEX1</accession>
<reference evidence="3" key="1">
    <citation type="journal article" date="2023" name="J. Hazard. Mater.">
        <title>Anaerobic biodegradation of pyrene and benzo[a]pyrene by a new sulfate-reducing Desulforamulus aquiferis strain DSA.</title>
        <authorList>
            <person name="Zhang Z."/>
            <person name="Sun J."/>
            <person name="Gong X."/>
            <person name="Wang C."/>
            <person name="Wang H."/>
        </authorList>
    </citation>
    <scope>NUCLEOTIDE SEQUENCE</scope>
    <source>
        <strain evidence="3">DSA</strain>
    </source>
</reference>
<dbReference type="Pfam" id="PF01381">
    <property type="entry name" value="HTH_3"/>
    <property type="match status" value="1"/>
</dbReference>
<name>A0AAW7ZEX1_9FIRM</name>
<dbReference type="PROSITE" id="PS50943">
    <property type="entry name" value="HTH_CROC1"/>
    <property type="match status" value="1"/>
</dbReference>